<dbReference type="Proteomes" id="UP000485058">
    <property type="component" value="Unassembled WGS sequence"/>
</dbReference>
<accession>A0A699ZHI6</accession>
<proteinExistence type="predicted"/>
<evidence type="ECO:0000313" key="3">
    <source>
        <dbReference type="Proteomes" id="UP000485058"/>
    </source>
</evidence>
<gene>
    <name evidence="2" type="ORF">HaLaN_19599</name>
</gene>
<keyword evidence="1" id="KW-0812">Transmembrane</keyword>
<reference evidence="2 3" key="1">
    <citation type="submission" date="2020-02" db="EMBL/GenBank/DDBJ databases">
        <title>Draft genome sequence of Haematococcus lacustris strain NIES-144.</title>
        <authorList>
            <person name="Morimoto D."/>
            <person name="Nakagawa S."/>
            <person name="Yoshida T."/>
            <person name="Sawayama S."/>
        </authorList>
    </citation>
    <scope>NUCLEOTIDE SEQUENCE [LARGE SCALE GENOMIC DNA]</scope>
    <source>
        <strain evidence="2 3">NIES-144</strain>
    </source>
</reference>
<keyword evidence="3" id="KW-1185">Reference proteome</keyword>
<keyword evidence="1" id="KW-0472">Membrane</keyword>
<organism evidence="2 3">
    <name type="scientific">Haematococcus lacustris</name>
    <name type="common">Green alga</name>
    <name type="synonym">Haematococcus pluvialis</name>
    <dbReference type="NCBI Taxonomy" id="44745"/>
    <lineage>
        <taxon>Eukaryota</taxon>
        <taxon>Viridiplantae</taxon>
        <taxon>Chlorophyta</taxon>
        <taxon>core chlorophytes</taxon>
        <taxon>Chlorophyceae</taxon>
        <taxon>CS clade</taxon>
        <taxon>Chlamydomonadales</taxon>
        <taxon>Haematococcaceae</taxon>
        <taxon>Haematococcus</taxon>
    </lineage>
</organism>
<evidence type="ECO:0000256" key="1">
    <source>
        <dbReference type="SAM" id="Phobius"/>
    </source>
</evidence>
<keyword evidence="1" id="KW-1133">Transmembrane helix</keyword>
<dbReference type="AlphaFoldDB" id="A0A699ZHI6"/>
<protein>
    <submittedName>
        <fullName evidence="2">Uncharacterized protein</fullName>
    </submittedName>
</protein>
<sequence length="99" mass="10789">MAALSLAKQPLIGMLPTPDILSLQSYAATLQWILQHHHVFGQQAGDGPGILAVLAAFIQAGRESEQMRKKTWEQRANTAAMIMALAFIAITVMAAFNKR</sequence>
<feature type="transmembrane region" description="Helical" evidence="1">
    <location>
        <begin position="76"/>
        <end position="96"/>
    </location>
</feature>
<dbReference type="EMBL" id="BLLF01001984">
    <property type="protein sequence ID" value="GFH22177.1"/>
    <property type="molecule type" value="Genomic_DNA"/>
</dbReference>
<name>A0A699ZHI6_HAELA</name>
<comment type="caution">
    <text evidence="2">The sequence shown here is derived from an EMBL/GenBank/DDBJ whole genome shotgun (WGS) entry which is preliminary data.</text>
</comment>
<evidence type="ECO:0000313" key="2">
    <source>
        <dbReference type="EMBL" id="GFH22177.1"/>
    </source>
</evidence>